<dbReference type="Gene3D" id="3.20.100.30">
    <property type="entry name" value="VTC, catalytic tunnel domain"/>
    <property type="match status" value="2"/>
</dbReference>
<organism evidence="2 3">
    <name type="scientific">Photobacterium malacitanum</name>
    <dbReference type="NCBI Taxonomy" id="2204294"/>
    <lineage>
        <taxon>Bacteria</taxon>
        <taxon>Pseudomonadati</taxon>
        <taxon>Pseudomonadota</taxon>
        <taxon>Gammaproteobacteria</taxon>
        <taxon>Vibrionales</taxon>
        <taxon>Vibrionaceae</taxon>
        <taxon>Photobacterium</taxon>
    </lineage>
</organism>
<evidence type="ECO:0000259" key="1">
    <source>
        <dbReference type="Pfam" id="PF09359"/>
    </source>
</evidence>
<accession>A0A1Y6MD76</accession>
<reference evidence="3" key="1">
    <citation type="submission" date="2017-06" db="EMBL/GenBank/DDBJ databases">
        <authorList>
            <person name="Rodrigo-Torres L."/>
            <person name="Arahal R.D."/>
            <person name="Lucena T."/>
        </authorList>
    </citation>
    <scope>NUCLEOTIDE SEQUENCE [LARGE SCALE GENOMIC DNA]</scope>
    <source>
        <strain evidence="3">CECT 9190</strain>
    </source>
</reference>
<sequence>MNSRFEVKIPIPLNRLQQLENWLTLHPLLFRRHYETRYINSLYLDNPFLDRYQENLSGISARKKTRLRWYHHLASPTNAMLEHKYRRGGKGWKIQHPVSFDWQPDTPCWSHVLQQYFVTLPADIQATIGNEQSPIVIIRYQRDYYISADGKLRLTFDRNMECYDQRYFDVANFSHGTRLGEYVLLEIKTAADNEQALSRLVGSCPLRPSRHSKYVNAIRQLIWL</sequence>
<dbReference type="Pfam" id="PF09359">
    <property type="entry name" value="VTC"/>
    <property type="match status" value="1"/>
</dbReference>
<dbReference type="InterPro" id="IPR042267">
    <property type="entry name" value="VTC_sf"/>
</dbReference>
<dbReference type="Proteomes" id="UP000195963">
    <property type="component" value="Unassembled WGS sequence"/>
</dbReference>
<proteinExistence type="predicted"/>
<evidence type="ECO:0000313" key="3">
    <source>
        <dbReference type="Proteomes" id="UP000195963"/>
    </source>
</evidence>
<gene>
    <name evidence="2" type="ORF">PMAL9190_01716</name>
</gene>
<dbReference type="EMBL" id="FYAK01000002">
    <property type="protein sequence ID" value="SMY34533.1"/>
    <property type="molecule type" value="Genomic_DNA"/>
</dbReference>
<keyword evidence="3" id="KW-1185">Reference proteome</keyword>
<dbReference type="GO" id="GO:0006799">
    <property type="term" value="P:polyphosphate biosynthetic process"/>
    <property type="evidence" value="ECO:0007669"/>
    <property type="project" value="UniProtKB-ARBA"/>
</dbReference>
<dbReference type="InterPro" id="IPR018966">
    <property type="entry name" value="VTC_domain"/>
</dbReference>
<dbReference type="AlphaFoldDB" id="A0A1Y6MD76"/>
<protein>
    <submittedName>
        <fullName evidence="2">VTC domain protein</fullName>
    </submittedName>
</protein>
<dbReference type="RefSeq" id="WP_087844771.1">
    <property type="nucleotide sequence ID" value="NZ_FYAK01000002.1"/>
</dbReference>
<feature type="domain" description="VTC" evidence="1">
    <location>
        <begin position="4"/>
        <end position="221"/>
    </location>
</feature>
<dbReference type="CDD" id="cd07750">
    <property type="entry name" value="PolyPPase_VTC_like"/>
    <property type="match status" value="1"/>
</dbReference>
<evidence type="ECO:0000313" key="2">
    <source>
        <dbReference type="EMBL" id="SMY34533.1"/>
    </source>
</evidence>
<name>A0A1Y6MD76_9GAMM</name>